<evidence type="ECO:0000313" key="2">
    <source>
        <dbReference type="EMBL" id="EAY25161.1"/>
    </source>
</evidence>
<evidence type="ECO:0000313" key="3">
    <source>
        <dbReference type="Proteomes" id="UP000004095"/>
    </source>
</evidence>
<sequence>MCILLAVCASCGGTREGGNTENTDTTSSDTTSNTTSNNEGNQQSSDTTSTQVDPSSTGYTGGDEHNGFTADEEYLAPELYKYMQANMKGWALVTPQQWLSNDFKKVIDPSDTLIKYEKSIVVKGDFNGDGKEDCAGFFINKANEARLMVFHKTDDGYEAIKVSDEGKIEGKASLGAGISLQPAGKVKTYDPSKPLILKNEAFNYMLYGKSSKIMYYKDGKYLEVFTSD</sequence>
<organism evidence="2 3">
    <name type="scientific">Microscilla marina ATCC 23134</name>
    <dbReference type="NCBI Taxonomy" id="313606"/>
    <lineage>
        <taxon>Bacteria</taxon>
        <taxon>Pseudomonadati</taxon>
        <taxon>Bacteroidota</taxon>
        <taxon>Cytophagia</taxon>
        <taxon>Cytophagales</taxon>
        <taxon>Microscillaceae</taxon>
        <taxon>Microscilla</taxon>
    </lineage>
</organism>
<feature type="compositionally biased region" description="Low complexity" evidence="1">
    <location>
        <begin position="19"/>
        <end position="45"/>
    </location>
</feature>
<feature type="compositionally biased region" description="Polar residues" evidence="1">
    <location>
        <begin position="46"/>
        <end position="58"/>
    </location>
</feature>
<dbReference type="Proteomes" id="UP000004095">
    <property type="component" value="Unassembled WGS sequence"/>
</dbReference>
<accession>A1ZWM9</accession>
<comment type="caution">
    <text evidence="2">The sequence shown here is derived from an EMBL/GenBank/DDBJ whole genome shotgun (WGS) entry which is preliminary data.</text>
</comment>
<dbReference type="AlphaFoldDB" id="A1ZWM9"/>
<dbReference type="OrthoDB" id="680392at2"/>
<protein>
    <submittedName>
        <fullName evidence="2">Uncharacterized protein</fullName>
    </submittedName>
</protein>
<proteinExistence type="predicted"/>
<feature type="region of interest" description="Disordered" evidence="1">
    <location>
        <begin position="14"/>
        <end position="68"/>
    </location>
</feature>
<dbReference type="Gene3D" id="2.40.128.340">
    <property type="match status" value="1"/>
</dbReference>
<keyword evidence="3" id="KW-1185">Reference proteome</keyword>
<reference evidence="2 3" key="1">
    <citation type="submission" date="2007-01" db="EMBL/GenBank/DDBJ databases">
        <authorList>
            <person name="Haygood M."/>
            <person name="Podell S."/>
            <person name="Anderson C."/>
            <person name="Hopkinson B."/>
            <person name="Roe K."/>
            <person name="Barbeau K."/>
            <person name="Gaasterland T."/>
            <person name="Ferriera S."/>
            <person name="Johnson J."/>
            <person name="Kravitz S."/>
            <person name="Beeson K."/>
            <person name="Sutton G."/>
            <person name="Rogers Y.-H."/>
            <person name="Friedman R."/>
            <person name="Frazier M."/>
            <person name="Venter J.C."/>
        </authorList>
    </citation>
    <scope>NUCLEOTIDE SEQUENCE [LARGE SCALE GENOMIC DNA]</scope>
    <source>
        <strain evidence="2 3">ATCC 23134</strain>
    </source>
</reference>
<evidence type="ECO:0000256" key="1">
    <source>
        <dbReference type="SAM" id="MobiDB-lite"/>
    </source>
</evidence>
<gene>
    <name evidence="2" type="ORF">M23134_06757</name>
</gene>
<name>A1ZWM9_MICM2</name>
<dbReference type="EMBL" id="AAWS01000053">
    <property type="protein sequence ID" value="EAY25161.1"/>
    <property type="molecule type" value="Genomic_DNA"/>
</dbReference>